<evidence type="ECO:0000256" key="6">
    <source>
        <dbReference type="ARBA" id="ARBA00012317"/>
    </source>
</evidence>
<dbReference type="SUPFAM" id="SSF55144">
    <property type="entry name" value="LigT-like"/>
    <property type="match status" value="1"/>
</dbReference>
<evidence type="ECO:0000256" key="12">
    <source>
        <dbReference type="ARBA" id="ARBA00023136"/>
    </source>
</evidence>
<dbReference type="OrthoDB" id="3231855at2759"/>
<dbReference type="GO" id="GO:0003723">
    <property type="term" value="F:RNA binding"/>
    <property type="evidence" value="ECO:0007669"/>
    <property type="project" value="UniProtKB-KW"/>
</dbReference>
<evidence type="ECO:0000256" key="4">
    <source>
        <dbReference type="ARBA" id="ARBA00008662"/>
    </source>
</evidence>
<evidence type="ECO:0000256" key="7">
    <source>
        <dbReference type="ARBA" id="ARBA00014478"/>
    </source>
</evidence>
<dbReference type="InterPro" id="IPR011990">
    <property type="entry name" value="TPR-like_helical_dom_sf"/>
</dbReference>
<dbReference type="FunFam" id="3.40.50.300:FF:000795">
    <property type="entry name" value="Tetratricopeptide repeat protein 25"/>
    <property type="match status" value="1"/>
</dbReference>
<evidence type="ECO:0000256" key="14">
    <source>
        <dbReference type="ARBA" id="ARBA00023289"/>
    </source>
</evidence>
<dbReference type="FunFam" id="3.90.1740.10:FF:000001">
    <property type="entry name" value="Tetratricopeptide repeat protein 25"/>
    <property type="match status" value="1"/>
</dbReference>
<dbReference type="PANTHER" id="PTHR10156:SF0">
    <property type="entry name" value="2',3'-CYCLIC-NUCLEOTIDE 3'-PHOSPHODIESTERASE"/>
    <property type="match status" value="1"/>
</dbReference>
<comment type="catalytic activity">
    <reaction evidence="1">
        <text>a nucleoside 2',3'-cyclic phosphate + H2O = a nucleoside 2'-phosphate + H(+)</text>
        <dbReference type="Rhea" id="RHEA:14489"/>
        <dbReference type="ChEBI" id="CHEBI:15377"/>
        <dbReference type="ChEBI" id="CHEBI:15378"/>
        <dbReference type="ChEBI" id="CHEBI:66954"/>
        <dbReference type="ChEBI" id="CHEBI:78552"/>
        <dbReference type="EC" id="3.1.4.37"/>
    </reaction>
</comment>
<keyword evidence="13" id="KW-0449">Lipoprotein</keyword>
<comment type="similarity">
    <text evidence="4">Belongs to the 2H phosphoesterase superfamily. CNPase family.</text>
</comment>
<dbReference type="Gene3D" id="3.40.50.300">
    <property type="entry name" value="P-loop containing nucleotide triphosphate hydrolases"/>
    <property type="match status" value="1"/>
</dbReference>
<comment type="subcellular location">
    <subcellularLocation>
        <location evidence="2">Melanosome</location>
    </subcellularLocation>
    <subcellularLocation>
        <location evidence="3">Membrane</location>
        <topology evidence="3">Lipid-anchor</topology>
    </subcellularLocation>
</comment>
<dbReference type="Pfam" id="PF13424">
    <property type="entry name" value="TPR_12"/>
    <property type="match status" value="1"/>
</dbReference>
<keyword evidence="11" id="KW-0694">RNA-binding</keyword>
<dbReference type="PROSITE" id="PS50005">
    <property type="entry name" value="TPR"/>
    <property type="match status" value="1"/>
</dbReference>
<evidence type="ECO:0000256" key="13">
    <source>
        <dbReference type="ARBA" id="ARBA00023288"/>
    </source>
</evidence>
<evidence type="ECO:0000256" key="3">
    <source>
        <dbReference type="ARBA" id="ARBA00004635"/>
    </source>
</evidence>
<evidence type="ECO:0000256" key="10">
    <source>
        <dbReference type="ARBA" id="ARBA00022801"/>
    </source>
</evidence>
<reference evidence="19" key="1">
    <citation type="submission" date="2019-04" db="EMBL/GenBank/DDBJ databases">
        <title>Genome assembly of Zosterops borbonicus 15179.</title>
        <authorList>
            <person name="Leroy T."/>
            <person name="Anselmetti Y."/>
            <person name="Tilak M.-K."/>
            <person name="Nabholz B."/>
        </authorList>
    </citation>
    <scope>NUCLEOTIDE SEQUENCE</scope>
    <source>
        <strain evidence="19">HGM_15179</strain>
        <tissue evidence="19">Muscle</tissue>
    </source>
</reference>
<evidence type="ECO:0000256" key="16">
    <source>
        <dbReference type="PROSITE-ProRule" id="PRU00339"/>
    </source>
</evidence>
<comment type="subunit">
    <text evidence="5">Exists as monomers and homodimers.</text>
</comment>
<evidence type="ECO:0000256" key="2">
    <source>
        <dbReference type="ARBA" id="ARBA00004223"/>
    </source>
</evidence>
<protein>
    <recommendedName>
        <fullName evidence="7">2',3'-cyclic-nucleotide 3'-phosphodiesterase</fullName>
        <ecNumber evidence="6">3.1.4.37</ecNumber>
    </recommendedName>
</protein>
<feature type="domain" description="Cyclic nucleotide phosphodiesterase catalytic" evidence="18">
    <location>
        <begin position="642"/>
        <end position="877"/>
    </location>
</feature>
<keyword evidence="14" id="KW-0636">Prenylation</keyword>
<evidence type="ECO:0000313" key="19">
    <source>
        <dbReference type="EMBL" id="TRZ15680.1"/>
    </source>
</evidence>
<organism evidence="19 20">
    <name type="scientific">Zosterops borbonicus</name>
    <dbReference type="NCBI Taxonomy" id="364589"/>
    <lineage>
        <taxon>Eukaryota</taxon>
        <taxon>Metazoa</taxon>
        <taxon>Chordata</taxon>
        <taxon>Craniata</taxon>
        <taxon>Vertebrata</taxon>
        <taxon>Euteleostomi</taxon>
        <taxon>Archelosauria</taxon>
        <taxon>Archosauria</taxon>
        <taxon>Dinosauria</taxon>
        <taxon>Saurischia</taxon>
        <taxon>Theropoda</taxon>
        <taxon>Coelurosauria</taxon>
        <taxon>Aves</taxon>
        <taxon>Neognathae</taxon>
        <taxon>Neoaves</taxon>
        <taxon>Telluraves</taxon>
        <taxon>Australaves</taxon>
        <taxon>Passeriformes</taxon>
        <taxon>Sylvioidea</taxon>
        <taxon>Zosteropidae</taxon>
        <taxon>Zosterops</taxon>
    </lineage>
</organism>
<keyword evidence="9" id="KW-0597">Phosphoprotein</keyword>
<dbReference type="InterPro" id="IPR047325">
    <property type="entry name" value="CNPase_cat"/>
</dbReference>
<dbReference type="Proteomes" id="UP000796761">
    <property type="component" value="Unassembled WGS sequence"/>
</dbReference>
<dbReference type="InterPro" id="IPR027417">
    <property type="entry name" value="P-loop_NTPase"/>
</dbReference>
<gene>
    <name evidence="19" type="ORF">HGM15179_011445</name>
</gene>
<dbReference type="EMBL" id="SWJQ01000357">
    <property type="protein sequence ID" value="TRZ15680.1"/>
    <property type="molecule type" value="Genomic_DNA"/>
</dbReference>
<dbReference type="GO" id="GO:0016020">
    <property type="term" value="C:membrane"/>
    <property type="evidence" value="ECO:0007669"/>
    <property type="project" value="UniProtKB-SubCell"/>
</dbReference>
<dbReference type="AlphaFoldDB" id="A0A8K1LIT5"/>
<dbReference type="InterPro" id="IPR019734">
    <property type="entry name" value="TPR_rpt"/>
</dbReference>
<name>A0A8K1LIT5_9PASS</name>
<evidence type="ECO:0000313" key="20">
    <source>
        <dbReference type="Proteomes" id="UP000796761"/>
    </source>
</evidence>
<keyword evidence="8" id="KW-0488">Methylation</keyword>
<keyword evidence="16" id="KW-0802">TPR repeat</keyword>
<dbReference type="GO" id="GO:0042470">
    <property type="term" value="C:melanosome"/>
    <property type="evidence" value="ECO:0007669"/>
    <property type="project" value="UniProtKB-SubCell"/>
</dbReference>
<dbReference type="Gene3D" id="3.90.1740.10">
    <property type="entry name" value="2',3'-cyclic nucleotide 3'-phosphodiesterase superfamily"/>
    <property type="match status" value="1"/>
</dbReference>
<evidence type="ECO:0000256" key="5">
    <source>
        <dbReference type="ARBA" id="ARBA00011781"/>
    </source>
</evidence>
<feature type="region of interest" description="Disordered" evidence="17">
    <location>
        <begin position="38"/>
        <end position="62"/>
    </location>
</feature>
<evidence type="ECO:0000256" key="1">
    <source>
        <dbReference type="ARBA" id="ARBA00000610"/>
    </source>
</evidence>
<dbReference type="SUPFAM" id="SSF48452">
    <property type="entry name" value="TPR-like"/>
    <property type="match status" value="1"/>
</dbReference>
<dbReference type="Pfam" id="PF13671">
    <property type="entry name" value="AAA_33"/>
    <property type="match status" value="1"/>
</dbReference>
<dbReference type="InterPro" id="IPR009097">
    <property type="entry name" value="Cyclic_Pdiesterase"/>
</dbReference>
<comment type="caution">
    <text evidence="19">The sequence shown here is derived from an EMBL/GenBank/DDBJ whole genome shotgun (WGS) entry which is preliminary data.</text>
</comment>
<dbReference type="PANTHER" id="PTHR10156">
    <property type="entry name" value="2',3'-CYCLIC-NUCLEOTIDE 3'-PHOSPHODIESTERASE"/>
    <property type="match status" value="1"/>
</dbReference>
<evidence type="ECO:0000256" key="8">
    <source>
        <dbReference type="ARBA" id="ARBA00022481"/>
    </source>
</evidence>
<feature type="region of interest" description="Disordered" evidence="17">
    <location>
        <begin position="138"/>
        <end position="165"/>
    </location>
</feature>
<accession>A0A8K1LIT5</accession>
<dbReference type="Gene3D" id="1.25.40.10">
    <property type="entry name" value="Tetratricopeptide repeat domain"/>
    <property type="match status" value="1"/>
</dbReference>
<evidence type="ECO:0000256" key="17">
    <source>
        <dbReference type="SAM" id="MobiDB-lite"/>
    </source>
</evidence>
<dbReference type="SMART" id="SM00028">
    <property type="entry name" value="TPR"/>
    <property type="match status" value="5"/>
</dbReference>
<feature type="repeat" description="TPR" evidence="16">
    <location>
        <begin position="337"/>
        <end position="370"/>
    </location>
</feature>
<dbReference type="InterPro" id="IPR008431">
    <property type="entry name" value="CNPase"/>
</dbReference>
<evidence type="ECO:0000259" key="18">
    <source>
        <dbReference type="Pfam" id="PF05881"/>
    </source>
</evidence>
<evidence type="ECO:0000256" key="9">
    <source>
        <dbReference type="ARBA" id="ARBA00022553"/>
    </source>
</evidence>
<dbReference type="GO" id="GO:0004113">
    <property type="term" value="F:2',3'-cyclic-nucleotide 3'-phosphodiesterase activity"/>
    <property type="evidence" value="ECO:0007669"/>
    <property type="project" value="UniProtKB-EC"/>
</dbReference>
<dbReference type="SUPFAM" id="SSF52540">
    <property type="entry name" value="P-loop containing nucleoside triphosphate hydrolases"/>
    <property type="match status" value="1"/>
</dbReference>
<dbReference type="Pfam" id="PF05881">
    <property type="entry name" value="CNPase"/>
    <property type="match status" value="1"/>
</dbReference>
<dbReference type="FunFam" id="1.25.40.10:FF:000795">
    <property type="entry name" value="Tetratricopeptide repeat protein 25"/>
    <property type="match status" value="1"/>
</dbReference>
<sequence>MADEDELPVVTFGNLMSEGITLSRRGQHDKALGCFNDVRAPRPEGTELPTAGGASGGPPGRDAGLYQKAETLYTMGDFEFALVFYHRGRRLRPDLPKFQLGINKAEEAIVNCIGNPSSVKLESKEELCFVSRQAELQSKKDSQKQQTKPTKEQKQTKKKSPKTEQQLLGALYADKAFLEKLLKDEDLMQSSTRHGIKVMDLVLGGISYLNQRRDFWQQQKPMYARVYERRVLREEQMRDKKEKPSDISKSIAKNMEDIELLLARGSAEESCRKAERLLKRIQAWSENEVPNKYELIGTLHSYIGNAQLAMGQMEAALRSHKMDLDCARQNSLTDGVSRALDHIGHVYARVGKFQQAINAWEEKIPLAQSSLEKAWLFHEIGRCYLELGKAEVAQDYGQKSLESADEEGDVEWQLHATVLVAQAQVKLKDYPAAIMTFERALEKAKLVPSEAAQKGIIANRGFSKKSHTFLPKIFRKMSTQSAKERPESLHFPFLDDEDTISTLKESKTLFILRGLPGSGKSTLAQAIHDRYKDACKVISVDHYKITPLIRSSIPEEYSKVDEDLVDYCKREISVIVLDDTHHERERLDQLFDIADKYRYKVIFAEPKTPWRLDCPQLKDKNQWKLSVEELKKMKPSLEKEFLPMYFGWFLSKRSSEILRKAGQAFLDELGSLKAFKKESKYFPSVEDPKIKIDLTSYFVKRPPGVLHCTTKYTEFGKAAGAEEYAQQEAVKAAYGKGFTLSISALFITTKTVGARIELSEQQLLLWPGDADKILPTDNLPRGSRAHITLGCANGVEAVQTGLDLLEFVKLEKAGNKGEQVGEIGGGKLLYYNNGMWMLVLSKKIDVRAVFSGYYGKGKLVPTQSTNKRGSAFTSCTII</sequence>
<proteinExistence type="inferred from homology"/>
<evidence type="ECO:0000256" key="15">
    <source>
        <dbReference type="ARBA" id="ARBA00045937"/>
    </source>
</evidence>
<keyword evidence="10" id="KW-0378">Hydrolase</keyword>
<keyword evidence="12" id="KW-0472">Membrane</keyword>
<keyword evidence="20" id="KW-1185">Reference proteome</keyword>
<dbReference type="EC" id="3.1.4.37" evidence="6"/>
<dbReference type="GO" id="GO:0009214">
    <property type="term" value="P:cyclic nucleotide catabolic process"/>
    <property type="evidence" value="ECO:0007669"/>
    <property type="project" value="InterPro"/>
</dbReference>
<feature type="compositionally biased region" description="Basic and acidic residues" evidence="17">
    <location>
        <begin position="138"/>
        <end position="155"/>
    </location>
</feature>
<evidence type="ECO:0000256" key="11">
    <source>
        <dbReference type="ARBA" id="ARBA00022884"/>
    </source>
</evidence>
<comment type="function">
    <text evidence="15">Catalyzes the formation of 2'-nucleotide products from 2',3'-cyclic substrates. May participate in RNA metabolism in the myelinating cell, CNP is the third most abundant protein in central nervous system myelin.</text>
</comment>